<protein>
    <recommendedName>
        <fullName evidence="4">AMIN domain-containing protein</fullName>
    </recommendedName>
</protein>
<evidence type="ECO:0000256" key="1">
    <source>
        <dbReference type="SAM" id="MobiDB-lite"/>
    </source>
</evidence>
<gene>
    <name evidence="2" type="ORF">GGQ74_001061</name>
</gene>
<organism evidence="2 3">
    <name type="scientific">Desulfobaculum xiamenense</name>
    <dbReference type="NCBI Taxonomy" id="995050"/>
    <lineage>
        <taxon>Bacteria</taxon>
        <taxon>Pseudomonadati</taxon>
        <taxon>Thermodesulfobacteriota</taxon>
        <taxon>Desulfovibrionia</taxon>
        <taxon>Desulfovibrionales</taxon>
        <taxon>Desulfovibrionaceae</taxon>
        <taxon>Desulfobaculum</taxon>
    </lineage>
</organism>
<dbReference type="RefSeq" id="WP_167940480.1">
    <property type="nucleotide sequence ID" value="NZ_JAATJA010000001.1"/>
</dbReference>
<feature type="region of interest" description="Disordered" evidence="1">
    <location>
        <begin position="68"/>
        <end position="99"/>
    </location>
</feature>
<proteinExistence type="predicted"/>
<dbReference type="EMBL" id="JAATJA010000001">
    <property type="protein sequence ID" value="NJB67421.1"/>
    <property type="molecule type" value="Genomic_DNA"/>
</dbReference>
<feature type="compositionally biased region" description="Polar residues" evidence="1">
    <location>
        <begin position="89"/>
        <end position="99"/>
    </location>
</feature>
<reference evidence="2 3" key="1">
    <citation type="submission" date="2020-03" db="EMBL/GenBank/DDBJ databases">
        <title>Genomic Encyclopedia of Type Strains, Phase IV (KMG-IV): sequencing the most valuable type-strain genomes for metagenomic binning, comparative biology and taxonomic classification.</title>
        <authorList>
            <person name="Goeker M."/>
        </authorList>
    </citation>
    <scope>NUCLEOTIDE SEQUENCE [LARGE SCALE GENOMIC DNA]</scope>
    <source>
        <strain evidence="2 3">DSM 24233</strain>
    </source>
</reference>
<evidence type="ECO:0000313" key="2">
    <source>
        <dbReference type="EMBL" id="NJB67421.1"/>
    </source>
</evidence>
<accession>A0A846QGR2</accession>
<dbReference type="Gene3D" id="2.60.40.3500">
    <property type="match status" value="1"/>
</dbReference>
<name>A0A846QGR2_9BACT</name>
<evidence type="ECO:0008006" key="4">
    <source>
        <dbReference type="Google" id="ProtNLM"/>
    </source>
</evidence>
<dbReference type="AlphaFoldDB" id="A0A846QGR2"/>
<comment type="caution">
    <text evidence="2">The sequence shown here is derived from an EMBL/GenBank/DDBJ whole genome shotgun (WGS) entry which is preliminary data.</text>
</comment>
<dbReference type="Proteomes" id="UP000580856">
    <property type="component" value="Unassembled WGS sequence"/>
</dbReference>
<evidence type="ECO:0000313" key="3">
    <source>
        <dbReference type="Proteomes" id="UP000580856"/>
    </source>
</evidence>
<sequence length="211" mass="22220">MRDAIRNTFVLIAPLALVALALWRMPLTASETPCWEVRRPVSHDVLAPDSTLAPGKAPAQVAIPAQLPAPAAQAESGKATDEAPAPAPTQGQTLTTVKASPATAPTVTGVHYAAAEDVLDVTIRTDGGIPRFTAFPLDSPPRIVVDVFAQSALPDAQQELLVDCARANRIRTGFHPARGVVRTVIETTAEGLAHFDVRATDDAVHVLIGHK</sequence>
<keyword evidence="3" id="KW-1185">Reference proteome</keyword>